<dbReference type="Gene3D" id="2.30.30.130">
    <property type="entry name" value="Transposase, Mu, C-terminal"/>
    <property type="match status" value="1"/>
</dbReference>
<evidence type="ECO:0000259" key="1">
    <source>
        <dbReference type="PROSITE" id="PS50994"/>
    </source>
</evidence>
<dbReference type="PROSITE" id="PS50994">
    <property type="entry name" value="INTEGRASE"/>
    <property type="match status" value="1"/>
</dbReference>
<dbReference type="SUPFAM" id="SSF50610">
    <property type="entry name" value="mu transposase, C-terminal domain"/>
    <property type="match status" value="1"/>
</dbReference>
<comment type="caution">
    <text evidence="2">The sequence shown here is derived from an EMBL/GenBank/DDBJ whole genome shotgun (WGS) entry which is preliminary data.</text>
</comment>
<dbReference type="Pfam" id="PF09299">
    <property type="entry name" value="Mu-transpos_C"/>
    <property type="match status" value="1"/>
</dbReference>
<keyword evidence="3" id="KW-1185">Reference proteome</keyword>
<dbReference type="AlphaFoldDB" id="S0JCC7"/>
<sequence length="432" mass="50472">MTERKKTLTNFTEEQRNEAIKKYEIIKPYIKNQKELTDVSQETGIPLRTLYRWSKQYNSLGLVGLIRKNRIDKGTIRISDETKQLIQQLYLSNKKMSIATIHRKIIKEHKIDSLSYYQVYKVIKTIEPSLVYLVHKGSKKYDETYDLIHIREANRANEIWQADHTLLDIEILDEKNVVNRPWLTIILDEFSRSVVGYNLSFNVPSAIQTSLTLHQAIWQKKDQRWPVCGIPENFYTDHGSDFTSKHLEQVTIDLRINLIFSRIGVPRGRGKIERFFLTVNQLLLESLPGYIGNKNASNLLTIEEFKDKLHYFLIEDYNHKIHSSLRVTPIEKWNSDIFLPNMPDSLETLDMLLLESSKTRKVHSDGIHFQGIRYTNPNLTAYVGESVLIRYNPSDLVEIRIYYKNEFLCNAISPELSSYSVDLQDLVSARSK</sequence>
<evidence type="ECO:0000313" key="2">
    <source>
        <dbReference type="EMBL" id="EOT30529.1"/>
    </source>
</evidence>
<name>S0JCC7_9ENTE</name>
<dbReference type="SUPFAM" id="SSF46689">
    <property type="entry name" value="Homeodomain-like"/>
    <property type="match status" value="1"/>
</dbReference>
<dbReference type="RefSeq" id="WP_016174044.1">
    <property type="nucleotide sequence ID" value="NZ_KE136389.1"/>
</dbReference>
<dbReference type="GO" id="GO:0015074">
    <property type="term" value="P:DNA integration"/>
    <property type="evidence" value="ECO:0007669"/>
    <property type="project" value="InterPro"/>
</dbReference>
<accession>S0JCC7</accession>
<dbReference type="GO" id="GO:0003676">
    <property type="term" value="F:nucleic acid binding"/>
    <property type="evidence" value="ECO:0007669"/>
    <property type="project" value="InterPro"/>
</dbReference>
<dbReference type="InterPro" id="IPR015378">
    <property type="entry name" value="Transposase-like_Mu_C"/>
</dbReference>
<dbReference type="Proteomes" id="UP000014136">
    <property type="component" value="Unassembled WGS sequence"/>
</dbReference>
<dbReference type="EMBL" id="AHYT01000001">
    <property type="protein sequence ID" value="EOT30529.1"/>
    <property type="molecule type" value="Genomic_DNA"/>
</dbReference>
<dbReference type="Gene3D" id="3.30.420.10">
    <property type="entry name" value="Ribonuclease H-like superfamily/Ribonuclease H"/>
    <property type="match status" value="1"/>
</dbReference>
<evidence type="ECO:0000313" key="3">
    <source>
        <dbReference type="Proteomes" id="UP000014136"/>
    </source>
</evidence>
<dbReference type="Pfam" id="PF13565">
    <property type="entry name" value="HTH_32"/>
    <property type="match status" value="1"/>
</dbReference>
<organism evidence="2 3">
    <name type="scientific">Enterococcus saccharolyticus subsp. saccharolyticus ATCC 43076</name>
    <dbReference type="NCBI Taxonomy" id="1139996"/>
    <lineage>
        <taxon>Bacteria</taxon>
        <taxon>Bacillati</taxon>
        <taxon>Bacillota</taxon>
        <taxon>Bacilli</taxon>
        <taxon>Lactobacillales</taxon>
        <taxon>Enterococcaceae</taxon>
        <taxon>Enterococcus</taxon>
    </lineage>
</organism>
<feature type="domain" description="Integrase catalytic" evidence="1">
    <location>
        <begin position="152"/>
        <end position="337"/>
    </location>
</feature>
<dbReference type="SUPFAM" id="SSF53098">
    <property type="entry name" value="Ribonuclease H-like"/>
    <property type="match status" value="1"/>
</dbReference>
<dbReference type="PANTHER" id="PTHR35004">
    <property type="entry name" value="TRANSPOSASE RV3428C-RELATED"/>
    <property type="match status" value="1"/>
</dbReference>
<proteinExistence type="predicted"/>
<dbReference type="InterPro" id="IPR036397">
    <property type="entry name" value="RNaseH_sf"/>
</dbReference>
<dbReference type="InterPro" id="IPR009004">
    <property type="entry name" value="Transposase_Mu_C"/>
</dbReference>
<reference evidence="2 3" key="1">
    <citation type="submission" date="2013-03" db="EMBL/GenBank/DDBJ databases">
        <title>The Genome Sequence of Enterococcus saccharolyticus ATCC_43076 (Illumina only assembly).</title>
        <authorList>
            <consortium name="The Broad Institute Genomics Platform"/>
            <consortium name="The Broad Institute Genome Sequencing Center for Infectious Disease"/>
            <person name="Earl A."/>
            <person name="Russ C."/>
            <person name="Gilmore M."/>
            <person name="Surin D."/>
            <person name="Walker B."/>
            <person name="Young S."/>
            <person name="Zeng Q."/>
            <person name="Gargeya S."/>
            <person name="Fitzgerald M."/>
            <person name="Haas B."/>
            <person name="Abouelleil A."/>
            <person name="Allen A.W."/>
            <person name="Alvarado L."/>
            <person name="Arachchi H.M."/>
            <person name="Berlin A.M."/>
            <person name="Chapman S.B."/>
            <person name="Gainer-Dewar J."/>
            <person name="Goldberg J."/>
            <person name="Griggs A."/>
            <person name="Gujja S."/>
            <person name="Hansen M."/>
            <person name="Howarth C."/>
            <person name="Imamovic A."/>
            <person name="Ireland A."/>
            <person name="Larimer J."/>
            <person name="McCowan C."/>
            <person name="Murphy C."/>
            <person name="Pearson M."/>
            <person name="Poon T.W."/>
            <person name="Priest M."/>
            <person name="Roberts A."/>
            <person name="Saif S."/>
            <person name="Shea T."/>
            <person name="Sisk P."/>
            <person name="Sykes S."/>
            <person name="Wortman J."/>
            <person name="Nusbaum C."/>
            <person name="Birren B."/>
        </authorList>
    </citation>
    <scope>NUCLEOTIDE SEQUENCE [LARGE SCALE GENOMIC DNA]</scope>
    <source>
        <strain evidence="2 3">ATCC 43076</strain>
    </source>
</reference>
<protein>
    <recommendedName>
        <fullName evidence="1">Integrase catalytic domain-containing protein</fullName>
    </recommendedName>
</protein>
<dbReference type="InterPro" id="IPR012337">
    <property type="entry name" value="RNaseH-like_sf"/>
</dbReference>
<dbReference type="eggNOG" id="COG2801">
    <property type="taxonomic scope" value="Bacteria"/>
</dbReference>
<dbReference type="InterPro" id="IPR009057">
    <property type="entry name" value="Homeodomain-like_sf"/>
</dbReference>
<dbReference type="Pfam" id="PF00665">
    <property type="entry name" value="rve"/>
    <property type="match status" value="1"/>
</dbReference>
<gene>
    <name evidence="2" type="ORF">OMQ_00233</name>
</gene>
<dbReference type="HOGENOM" id="CLU_028963_0_1_9"/>
<dbReference type="PANTHER" id="PTHR35004:SF6">
    <property type="entry name" value="TRANSPOSASE"/>
    <property type="match status" value="1"/>
</dbReference>
<dbReference type="InterPro" id="IPR001584">
    <property type="entry name" value="Integrase_cat-core"/>
</dbReference>
<dbReference type="PATRIC" id="fig|1139996.3.peg.224"/>
<dbReference type="STRING" id="41997.RV16_GL000422"/>